<organism evidence="5 6">
    <name type="scientific">Kwoniella newhampshirensis</name>
    <dbReference type="NCBI Taxonomy" id="1651941"/>
    <lineage>
        <taxon>Eukaryota</taxon>
        <taxon>Fungi</taxon>
        <taxon>Dikarya</taxon>
        <taxon>Basidiomycota</taxon>
        <taxon>Agaricomycotina</taxon>
        <taxon>Tremellomycetes</taxon>
        <taxon>Tremellales</taxon>
        <taxon>Cryptococcaceae</taxon>
        <taxon>Kwoniella</taxon>
    </lineage>
</organism>
<dbReference type="RefSeq" id="XP_066800544.1">
    <property type="nucleotide sequence ID" value="XM_066948771.1"/>
</dbReference>
<dbReference type="EMBL" id="JBCAWK010000011">
    <property type="protein sequence ID" value="KAK8846594.1"/>
    <property type="molecule type" value="Genomic_DNA"/>
</dbReference>
<name>A0AAW0YH24_9TREE</name>
<evidence type="ECO:0000313" key="6">
    <source>
        <dbReference type="Proteomes" id="UP001388673"/>
    </source>
</evidence>
<comment type="subcellular location">
    <subcellularLocation>
        <location evidence="1">Membrane</location>
        <topology evidence="1">Single-pass type II membrane protein</topology>
    </subcellularLocation>
</comment>
<keyword evidence="4" id="KW-0735">Signal-anchor</keyword>
<dbReference type="GO" id="GO:0035252">
    <property type="term" value="F:UDP-xylosyltransferase activity"/>
    <property type="evidence" value="ECO:0007669"/>
    <property type="project" value="TreeGrafter"/>
</dbReference>
<evidence type="ECO:0000256" key="3">
    <source>
        <dbReference type="ARBA" id="ARBA00022679"/>
    </source>
</evidence>
<evidence type="ECO:0000256" key="2">
    <source>
        <dbReference type="ARBA" id="ARBA00022676"/>
    </source>
</evidence>
<keyword evidence="4" id="KW-0812">Transmembrane</keyword>
<gene>
    <name evidence="5" type="ORF">IAR55_005680</name>
</gene>
<dbReference type="AlphaFoldDB" id="A0AAW0YH24"/>
<sequence>MLAAASNFARGSSRLTIAIVGIVFVFLLSIHPHSSVSSRLPLPFSSSNHAVVPGEPVVFSLICWGNDTAHETAVMMKTALMYTSSPLDFHILVDTGSQKHLDNLLQLIPKPVYDVRVYYYLLSDAAMNARVKRTAIGKEGFPQWGQIGQNHQSGIGESWALCRSIDAFLFLHEIISPSVTRAIFVDSDAFFITDPTLLWREFNTWNSSHVISIPSHENMDERWQGITKICSCVMLLDLQRMRNVLYMDSNLFSPMERRRALSHPANLAYWGEPTTKDGVYNNVGLGDQSFFLSVKLYKPEYHIRLPLSWEGAYNVNQIGSSEMDAETQIKQQRMLPDAEKDTLITPGVLHWNCMQAATYMDSPYWANPESEPETRWGHAMRYHHKYKWIWLNRGDGSATTESFTIQDLRFWDEKRAGRTIAEGYPTAQ</sequence>
<dbReference type="InterPro" id="IPR051993">
    <property type="entry name" value="Glycosyltransferase_8"/>
</dbReference>
<evidence type="ECO:0000313" key="5">
    <source>
        <dbReference type="EMBL" id="KAK8846594.1"/>
    </source>
</evidence>
<protein>
    <recommendedName>
        <fullName evidence="7">Nucleotide-diphospho-sugar transferase domain-containing protein</fullName>
    </recommendedName>
</protein>
<dbReference type="Gene3D" id="3.90.550.10">
    <property type="entry name" value="Spore Coat Polysaccharide Biosynthesis Protein SpsA, Chain A"/>
    <property type="match status" value="1"/>
</dbReference>
<comment type="caution">
    <text evidence="5">The sequence shown here is derived from an EMBL/GenBank/DDBJ whole genome shotgun (WGS) entry which is preliminary data.</text>
</comment>
<dbReference type="PANTHER" id="PTHR46012">
    <property type="entry name" value="IP22168P"/>
    <property type="match status" value="1"/>
</dbReference>
<dbReference type="Proteomes" id="UP001388673">
    <property type="component" value="Unassembled WGS sequence"/>
</dbReference>
<evidence type="ECO:0000256" key="4">
    <source>
        <dbReference type="ARBA" id="ARBA00022968"/>
    </source>
</evidence>
<dbReference type="SUPFAM" id="SSF53448">
    <property type="entry name" value="Nucleotide-diphospho-sugar transferases"/>
    <property type="match status" value="1"/>
</dbReference>
<keyword evidence="3" id="KW-0808">Transferase</keyword>
<evidence type="ECO:0000256" key="1">
    <source>
        <dbReference type="ARBA" id="ARBA00004606"/>
    </source>
</evidence>
<dbReference type="PANTHER" id="PTHR46012:SF2">
    <property type="entry name" value="IP22168P"/>
    <property type="match status" value="1"/>
</dbReference>
<dbReference type="GO" id="GO:0016020">
    <property type="term" value="C:membrane"/>
    <property type="evidence" value="ECO:0007669"/>
    <property type="project" value="UniProtKB-SubCell"/>
</dbReference>
<proteinExistence type="predicted"/>
<dbReference type="GeneID" id="92182938"/>
<dbReference type="GO" id="GO:0016266">
    <property type="term" value="P:protein O-linked glycosylation via N-acetyl-galactosamine"/>
    <property type="evidence" value="ECO:0007669"/>
    <property type="project" value="TreeGrafter"/>
</dbReference>
<reference evidence="5 6" key="1">
    <citation type="journal article" date="2024" name="bioRxiv">
        <title>Comparative genomics of Cryptococcus and Kwoniella reveals pathogenesis evolution and contrasting karyotype dynamics via intercentromeric recombination or chromosome fusion.</title>
        <authorList>
            <person name="Coelho M.A."/>
            <person name="David-Palma M."/>
            <person name="Shea T."/>
            <person name="Bowers K."/>
            <person name="McGinley-Smith S."/>
            <person name="Mohammad A.W."/>
            <person name="Gnirke A."/>
            <person name="Yurkov A.M."/>
            <person name="Nowrousian M."/>
            <person name="Sun S."/>
            <person name="Cuomo C.A."/>
            <person name="Heitman J."/>
        </authorList>
    </citation>
    <scope>NUCLEOTIDE SEQUENCE [LARGE SCALE GENOMIC DNA]</scope>
    <source>
        <strain evidence="5 6">CBS 13917</strain>
    </source>
</reference>
<dbReference type="KEGG" id="kne:92182938"/>
<accession>A0AAW0YH24</accession>
<keyword evidence="2" id="KW-0328">Glycosyltransferase</keyword>
<dbReference type="InterPro" id="IPR029044">
    <property type="entry name" value="Nucleotide-diphossugar_trans"/>
</dbReference>
<evidence type="ECO:0008006" key="7">
    <source>
        <dbReference type="Google" id="ProtNLM"/>
    </source>
</evidence>
<keyword evidence="6" id="KW-1185">Reference proteome</keyword>